<organism evidence="4 5">
    <name type="scientific">Candidatus Berkelbacteria bacterium RIFCSPLOWO2_01_FULL_50_28</name>
    <dbReference type="NCBI Taxonomy" id="1797471"/>
    <lineage>
        <taxon>Bacteria</taxon>
        <taxon>Candidatus Berkelbacteria</taxon>
    </lineage>
</organism>
<evidence type="ECO:0000259" key="3">
    <source>
        <dbReference type="Pfam" id="PF17479"/>
    </source>
</evidence>
<dbReference type="STRING" id="1797471.A3A71_02265"/>
<protein>
    <recommendedName>
        <fullName evidence="6">DUF3048 domain-containing protein</fullName>
    </recommendedName>
</protein>
<feature type="domain" description="DUF3048" evidence="3">
    <location>
        <begin position="225"/>
        <end position="343"/>
    </location>
</feature>
<keyword evidence="1" id="KW-0472">Membrane</keyword>
<dbReference type="InterPro" id="IPR021416">
    <property type="entry name" value="DUF3048_N"/>
</dbReference>
<dbReference type="Proteomes" id="UP000177481">
    <property type="component" value="Unassembled WGS sequence"/>
</dbReference>
<dbReference type="Pfam" id="PF17479">
    <property type="entry name" value="DUF3048_C"/>
    <property type="match status" value="1"/>
</dbReference>
<evidence type="ECO:0000313" key="4">
    <source>
        <dbReference type="EMBL" id="OGD64848.1"/>
    </source>
</evidence>
<dbReference type="AlphaFoldDB" id="A0A1F5EBR0"/>
<sequence length="363" mass="40672">MWTRIKQFFKTRSRSVLYGSIISLVILLLAVLLSTWQFGDEFNEKVKYGSKSDFAPSLLNGVLVKKELANLRPVAAMIENSTDARPQVGLVDADVVYEIVTEGGITRFMALFQQNLPVKAGPIRSARSYFISYLREYDGVYVHAGGSPKAMNDILGFNIKDYAHANDGTYWREPIAGIASEHTLFANIKDIFKNSVSQRGWDKTSDYDSWKFKDPEKTVTDGGKVTIKFSSPYFQVDWTHNKTSNTYSRILAGEKHLDRLTGKQIKAATVVVMQVGHSYGGTYADNGHEAEWIMRTIGSGIAWVFEDGKLTKGIWEKNQSTGRTRFYDGGGQEISLNRGKIWVEVIPQDGSVTRTLPKPKPTT</sequence>
<name>A0A1F5EBR0_9BACT</name>
<dbReference type="InterPro" id="IPR035328">
    <property type="entry name" value="DUF3048_C"/>
</dbReference>
<dbReference type="InterPro" id="IPR023158">
    <property type="entry name" value="YerB-like_sf"/>
</dbReference>
<evidence type="ECO:0008006" key="6">
    <source>
        <dbReference type="Google" id="ProtNLM"/>
    </source>
</evidence>
<evidence type="ECO:0000313" key="5">
    <source>
        <dbReference type="Proteomes" id="UP000177481"/>
    </source>
</evidence>
<evidence type="ECO:0000256" key="1">
    <source>
        <dbReference type="SAM" id="Phobius"/>
    </source>
</evidence>
<dbReference type="Pfam" id="PF11258">
    <property type="entry name" value="DUF3048"/>
    <property type="match status" value="1"/>
</dbReference>
<dbReference type="SUPFAM" id="SSF159774">
    <property type="entry name" value="YerB-like"/>
    <property type="match status" value="1"/>
</dbReference>
<keyword evidence="1" id="KW-0812">Transmembrane</keyword>
<gene>
    <name evidence="4" type="ORF">A3A71_02265</name>
</gene>
<reference evidence="4 5" key="1">
    <citation type="journal article" date="2016" name="Nat. Commun.">
        <title>Thousands of microbial genomes shed light on interconnected biogeochemical processes in an aquifer system.</title>
        <authorList>
            <person name="Anantharaman K."/>
            <person name="Brown C.T."/>
            <person name="Hug L.A."/>
            <person name="Sharon I."/>
            <person name="Castelle C.J."/>
            <person name="Probst A.J."/>
            <person name="Thomas B.C."/>
            <person name="Singh A."/>
            <person name="Wilkins M.J."/>
            <person name="Karaoz U."/>
            <person name="Brodie E.L."/>
            <person name="Williams K.H."/>
            <person name="Hubbard S.S."/>
            <person name="Banfield J.F."/>
        </authorList>
    </citation>
    <scope>NUCLEOTIDE SEQUENCE [LARGE SCALE GENOMIC DNA]</scope>
</reference>
<comment type="caution">
    <text evidence="4">The sequence shown here is derived from an EMBL/GenBank/DDBJ whole genome shotgun (WGS) entry which is preliminary data.</text>
</comment>
<dbReference type="Gene3D" id="3.50.90.10">
    <property type="entry name" value="YerB-like"/>
    <property type="match status" value="1"/>
</dbReference>
<feature type="domain" description="DUF3048" evidence="2">
    <location>
        <begin position="61"/>
        <end position="198"/>
    </location>
</feature>
<evidence type="ECO:0000259" key="2">
    <source>
        <dbReference type="Pfam" id="PF11258"/>
    </source>
</evidence>
<keyword evidence="1" id="KW-1133">Transmembrane helix</keyword>
<proteinExistence type="predicted"/>
<dbReference type="EMBL" id="MEZX01000002">
    <property type="protein sequence ID" value="OGD64848.1"/>
    <property type="molecule type" value="Genomic_DNA"/>
</dbReference>
<feature type="transmembrane region" description="Helical" evidence="1">
    <location>
        <begin position="16"/>
        <end position="36"/>
    </location>
</feature>
<accession>A0A1F5EBR0</accession>